<gene>
    <name evidence="1" type="ORF">UFOPK2958_01226</name>
</gene>
<evidence type="ECO:0000313" key="1">
    <source>
        <dbReference type="EMBL" id="CAB4791356.1"/>
    </source>
</evidence>
<reference evidence="1" key="1">
    <citation type="submission" date="2020-05" db="EMBL/GenBank/DDBJ databases">
        <authorList>
            <person name="Chiriac C."/>
            <person name="Salcher M."/>
            <person name="Ghai R."/>
            <person name="Kavagutti S V."/>
        </authorList>
    </citation>
    <scope>NUCLEOTIDE SEQUENCE</scope>
</reference>
<proteinExistence type="predicted"/>
<organism evidence="1">
    <name type="scientific">freshwater metagenome</name>
    <dbReference type="NCBI Taxonomy" id="449393"/>
    <lineage>
        <taxon>unclassified sequences</taxon>
        <taxon>metagenomes</taxon>
        <taxon>ecological metagenomes</taxon>
    </lineage>
</organism>
<dbReference type="EMBL" id="CAFAAB010000164">
    <property type="protein sequence ID" value="CAB4791356.1"/>
    <property type="molecule type" value="Genomic_DNA"/>
</dbReference>
<dbReference type="AlphaFoldDB" id="A0A6J6X7R4"/>
<sequence>MSKFLGFDYDGDESGDEVPMFVSSSPTATFDQVLEALLGELEGSSKIPFSSTVMIQREVVVGLIDELRATLPEELRRADRINRDRDAILQAAEDSKNQMLATARRESNALVEKQTIVERSKERAREIMADAEGKIRARTNQANEYIQGELTKYDNYLTKMHGMTLAQREKLRSDPNPFDVEYLEDRAPVTSFAAASMNDSDLSTAFLAPESSSTSFYDPDDL</sequence>
<protein>
    <submittedName>
        <fullName evidence="1">Unannotated protein</fullName>
    </submittedName>
</protein>
<accession>A0A6J6X7R4</accession>
<name>A0A6J6X7R4_9ZZZZ</name>